<name>A0A1J5TWH9_9ZZZZ</name>
<dbReference type="Pfam" id="PF05635">
    <property type="entry name" value="23S_rRNA_IVP"/>
    <property type="match status" value="1"/>
</dbReference>
<dbReference type="EMBL" id="MLJW01000003">
    <property type="protein sequence ID" value="OIR18148.1"/>
    <property type="molecule type" value="Genomic_DNA"/>
</dbReference>
<accession>A0A1J5TWH9</accession>
<dbReference type="InterPro" id="IPR012657">
    <property type="entry name" value="23S_rRNA-intervening_sequence"/>
</dbReference>
<protein>
    <recommendedName>
        <fullName evidence="2">Four helix bundle protein</fullName>
    </recommendedName>
</protein>
<comment type="caution">
    <text evidence="1">The sequence shown here is derived from an EMBL/GenBank/DDBJ whole genome shotgun (WGS) entry which is preliminary data.</text>
</comment>
<evidence type="ECO:0008006" key="2">
    <source>
        <dbReference type="Google" id="ProtNLM"/>
    </source>
</evidence>
<dbReference type="InterPro" id="IPR036583">
    <property type="entry name" value="23S_rRNA_IVS_sf"/>
</dbReference>
<dbReference type="PANTHER" id="PTHR38471">
    <property type="entry name" value="FOUR HELIX BUNDLE PROTEIN"/>
    <property type="match status" value="1"/>
</dbReference>
<evidence type="ECO:0000313" key="1">
    <source>
        <dbReference type="EMBL" id="OIR18148.1"/>
    </source>
</evidence>
<dbReference type="CDD" id="cd16377">
    <property type="entry name" value="23S_rRNA_IVP_like"/>
    <property type="match status" value="1"/>
</dbReference>
<dbReference type="AlphaFoldDB" id="A0A1J5TWH9"/>
<dbReference type="NCBIfam" id="TIGR02436">
    <property type="entry name" value="four helix bundle protein"/>
    <property type="match status" value="1"/>
</dbReference>
<dbReference type="NCBIfam" id="NF008911">
    <property type="entry name" value="PRK12275.1-2"/>
    <property type="match status" value="1"/>
</dbReference>
<dbReference type="PANTHER" id="PTHR38471:SF2">
    <property type="entry name" value="FOUR HELIX BUNDLE PROTEIN"/>
    <property type="match status" value="1"/>
</dbReference>
<organism evidence="1">
    <name type="scientific">mine drainage metagenome</name>
    <dbReference type="NCBI Taxonomy" id="410659"/>
    <lineage>
        <taxon>unclassified sequences</taxon>
        <taxon>metagenomes</taxon>
        <taxon>ecological metagenomes</taxon>
    </lineage>
</organism>
<proteinExistence type="predicted"/>
<dbReference type="SUPFAM" id="SSF158446">
    <property type="entry name" value="IVS-encoded protein-like"/>
    <property type="match status" value="1"/>
</dbReference>
<dbReference type="Gene3D" id="1.20.1440.60">
    <property type="entry name" value="23S rRNA-intervening sequence"/>
    <property type="match status" value="1"/>
</dbReference>
<gene>
    <name evidence="1" type="ORF">GALL_14750</name>
</gene>
<reference evidence="1" key="1">
    <citation type="submission" date="2016-10" db="EMBL/GenBank/DDBJ databases">
        <title>Sequence of Gallionella enrichment culture.</title>
        <authorList>
            <person name="Poehlein A."/>
            <person name="Muehling M."/>
            <person name="Daniel R."/>
        </authorList>
    </citation>
    <scope>NUCLEOTIDE SEQUENCE</scope>
</reference>
<sequence>MKYCDLVVWQKAMDMVTSIYKITAVFPNEERFGLTSQIRRAAVSVPSNIAEGHGRKATGAYLNHISIALGSVMELETQLQIALRLNFIDESTCTLLLSQSNEIGRMLGGLRKSISNQSE</sequence>